<keyword evidence="4" id="KW-0547">Nucleotide-binding</keyword>
<dbReference type="AlphaFoldDB" id="A0A2T1DHD2"/>
<keyword evidence="7 8" id="KW-0472">Membrane</keyword>
<reference evidence="10 11" key="1">
    <citation type="submission" date="2018-02" db="EMBL/GenBank/DDBJ databases">
        <authorList>
            <person name="Cohen D.B."/>
            <person name="Kent A.D."/>
        </authorList>
    </citation>
    <scope>NUCLEOTIDE SEQUENCE [LARGE SCALE GENOMIC DNA]</scope>
    <source>
        <strain evidence="10 11">ULC007</strain>
    </source>
</reference>
<reference evidence="10 11" key="2">
    <citation type="submission" date="2018-03" db="EMBL/GenBank/DDBJ databases">
        <title>The ancient ancestry and fast evolution of plastids.</title>
        <authorList>
            <person name="Moore K.R."/>
            <person name="Magnabosco C."/>
            <person name="Momper L."/>
            <person name="Gold D.A."/>
            <person name="Bosak T."/>
            <person name="Fournier G.P."/>
        </authorList>
    </citation>
    <scope>NUCLEOTIDE SEQUENCE [LARGE SCALE GENOMIC DNA]</scope>
    <source>
        <strain evidence="10 11">ULC007</strain>
    </source>
</reference>
<organism evidence="10 11">
    <name type="scientific">Phormidesmis priestleyi ULC007</name>
    <dbReference type="NCBI Taxonomy" id="1920490"/>
    <lineage>
        <taxon>Bacteria</taxon>
        <taxon>Bacillati</taxon>
        <taxon>Cyanobacteriota</taxon>
        <taxon>Cyanophyceae</taxon>
        <taxon>Leptolyngbyales</taxon>
        <taxon>Leptolyngbyaceae</taxon>
        <taxon>Phormidesmis</taxon>
    </lineage>
</organism>
<evidence type="ECO:0000256" key="7">
    <source>
        <dbReference type="ARBA" id="ARBA00023136"/>
    </source>
</evidence>
<evidence type="ECO:0000256" key="8">
    <source>
        <dbReference type="SAM" id="Phobius"/>
    </source>
</evidence>
<gene>
    <name evidence="10" type="ORF">C7B65_09445</name>
</gene>
<evidence type="ECO:0000313" key="11">
    <source>
        <dbReference type="Proteomes" id="UP000238634"/>
    </source>
</evidence>
<comment type="subcellular location">
    <subcellularLocation>
        <location evidence="1">Cell membrane</location>
    </subcellularLocation>
</comment>
<evidence type="ECO:0000256" key="5">
    <source>
        <dbReference type="ARBA" id="ARBA00022989"/>
    </source>
</evidence>
<evidence type="ECO:0000313" key="10">
    <source>
        <dbReference type="EMBL" id="PSB19888.1"/>
    </source>
</evidence>
<evidence type="ECO:0000259" key="9">
    <source>
        <dbReference type="Pfam" id="PF18967"/>
    </source>
</evidence>
<feature type="transmembrane region" description="Helical" evidence="8">
    <location>
        <begin position="160"/>
        <end position="186"/>
    </location>
</feature>
<keyword evidence="6" id="KW-0051">Antiviral defense</keyword>
<keyword evidence="3 8" id="KW-0812">Transmembrane</keyword>
<keyword evidence="5 8" id="KW-1133">Transmembrane helix</keyword>
<keyword evidence="2" id="KW-1003">Cell membrane</keyword>
<dbReference type="Pfam" id="PF18967">
    <property type="entry name" value="PycTM"/>
    <property type="match status" value="1"/>
</dbReference>
<comment type="caution">
    <text evidence="10">The sequence shown here is derived from an EMBL/GenBank/DDBJ whole genome shotgun (WGS) entry which is preliminary data.</text>
</comment>
<evidence type="ECO:0000256" key="3">
    <source>
        <dbReference type="ARBA" id="ARBA00022692"/>
    </source>
</evidence>
<keyword evidence="11" id="KW-1185">Reference proteome</keyword>
<proteinExistence type="predicted"/>
<dbReference type="InterPro" id="IPR043760">
    <property type="entry name" value="PycTM_dom"/>
</dbReference>
<evidence type="ECO:0000256" key="4">
    <source>
        <dbReference type="ARBA" id="ARBA00022741"/>
    </source>
</evidence>
<dbReference type="RefSeq" id="WP_073071043.1">
    <property type="nucleotide sequence ID" value="NZ_MPPI01000010.1"/>
</dbReference>
<feature type="transmembrane region" description="Helical" evidence="8">
    <location>
        <begin position="26"/>
        <end position="45"/>
    </location>
</feature>
<evidence type="ECO:0000256" key="2">
    <source>
        <dbReference type="ARBA" id="ARBA00022475"/>
    </source>
</evidence>
<evidence type="ECO:0000256" key="6">
    <source>
        <dbReference type="ARBA" id="ARBA00023118"/>
    </source>
</evidence>
<name>A0A2T1DHD2_9CYAN</name>
<feature type="domain" description="Pycsar effector protein" evidence="9">
    <location>
        <begin position="7"/>
        <end position="180"/>
    </location>
</feature>
<dbReference type="OrthoDB" id="2084475at2"/>
<accession>A0A2T1DHD2</accession>
<protein>
    <recommendedName>
        <fullName evidence="9">Pycsar effector protein domain-containing protein</fullName>
    </recommendedName>
</protein>
<dbReference type="Proteomes" id="UP000238634">
    <property type="component" value="Unassembled WGS sequence"/>
</dbReference>
<dbReference type="EMBL" id="PVWG01000008">
    <property type="protein sequence ID" value="PSB19888.1"/>
    <property type="molecule type" value="Genomic_DNA"/>
</dbReference>
<feature type="transmembrane region" description="Helical" evidence="8">
    <location>
        <begin position="57"/>
        <end position="76"/>
    </location>
</feature>
<sequence>MEVTEKLLSIFQITNDWLKFAEAKNAVLLAFSGTGVTVIVTYLSAASNVPNSLQQGSSISMSLLFISALISSLSFLPKTDLERIVWLMSKPSRRVKHGLKDTDNFYFFNDLKKYQPVELLSSMNRLYFDDQIKLPFRKEDLDVVSQTIVNSEIASIKFKFFTASLSILILSFFVTPISLLISLLLYRSL</sequence>
<evidence type="ECO:0000256" key="1">
    <source>
        <dbReference type="ARBA" id="ARBA00004236"/>
    </source>
</evidence>